<proteinExistence type="predicted"/>
<dbReference type="Proteomes" id="UP001161325">
    <property type="component" value="Unassembled WGS sequence"/>
</dbReference>
<gene>
    <name evidence="8" type="ORF">rosag_40710</name>
</gene>
<keyword evidence="4" id="KW-0802">TPR repeat</keyword>
<evidence type="ECO:0000256" key="3">
    <source>
        <dbReference type="ARBA" id="ARBA00023237"/>
    </source>
</evidence>
<evidence type="ECO:0000256" key="2">
    <source>
        <dbReference type="ARBA" id="ARBA00023136"/>
    </source>
</evidence>
<dbReference type="InterPro" id="IPR019734">
    <property type="entry name" value="TPR_rpt"/>
</dbReference>
<feature type="compositionally biased region" description="Pro residues" evidence="5">
    <location>
        <begin position="295"/>
        <end position="305"/>
    </location>
</feature>
<dbReference type="RefSeq" id="WP_284351994.1">
    <property type="nucleotide sequence ID" value="NZ_BRXS01000006.1"/>
</dbReference>
<evidence type="ECO:0000313" key="9">
    <source>
        <dbReference type="Proteomes" id="UP001161325"/>
    </source>
</evidence>
<keyword evidence="9" id="KW-1185">Reference proteome</keyword>
<evidence type="ECO:0000313" key="8">
    <source>
        <dbReference type="EMBL" id="GLC27558.1"/>
    </source>
</evidence>
<evidence type="ECO:0000259" key="7">
    <source>
        <dbReference type="Pfam" id="PF13525"/>
    </source>
</evidence>
<feature type="region of interest" description="Disordered" evidence="5">
    <location>
        <begin position="255"/>
        <end position="305"/>
    </location>
</feature>
<name>A0AA37QIN2_9BACT</name>
<feature type="compositionally biased region" description="Low complexity" evidence="5">
    <location>
        <begin position="255"/>
        <end position="264"/>
    </location>
</feature>
<dbReference type="InterPro" id="IPR017689">
    <property type="entry name" value="BamD"/>
</dbReference>
<sequence length="305" mass="33361">MRPLSSPAARRRLALACLVVATAATAAACGGRGFQPRKFTQASELFTASMREFQRKKWDNALAGFDLLASQLPARDTLLPLVYYHQAQAHARKGEHLLAAQAYQRIGDAFPDDSLADDALFQQAREYQKLWRKPQLDAQYGTTALGTFRQVLSLYPESPLTAETGKQITMLNEWFATKDFDTGMHYFRRKAYDPALIYFKDVVRLYPGTPAARRAYFRMLESYRAINYKEEQAEVCAEMRRFYPTDAEVANACPAPPAAASAAPATPPTVPQSAPQTIPQAVSPATGAPATGTPGTPPPAAAPSG</sequence>
<dbReference type="InterPro" id="IPR011990">
    <property type="entry name" value="TPR-like_helical_dom_sf"/>
</dbReference>
<protein>
    <recommendedName>
        <fullName evidence="7">Outer membrane lipoprotein BamD-like domain-containing protein</fullName>
    </recommendedName>
</protein>
<dbReference type="NCBIfam" id="TIGR03302">
    <property type="entry name" value="OM_YfiO"/>
    <property type="match status" value="1"/>
</dbReference>
<comment type="caution">
    <text evidence="8">The sequence shown here is derived from an EMBL/GenBank/DDBJ whole genome shotgun (WGS) entry which is preliminary data.</text>
</comment>
<keyword evidence="1 6" id="KW-0732">Signal</keyword>
<evidence type="ECO:0000256" key="6">
    <source>
        <dbReference type="SAM" id="SignalP"/>
    </source>
</evidence>
<feature type="compositionally biased region" description="Low complexity" evidence="5">
    <location>
        <begin position="284"/>
        <end position="294"/>
    </location>
</feature>
<keyword evidence="3" id="KW-0998">Cell outer membrane</keyword>
<dbReference type="SUPFAM" id="SSF48452">
    <property type="entry name" value="TPR-like"/>
    <property type="match status" value="1"/>
</dbReference>
<feature type="domain" description="Outer membrane lipoprotein BamD-like" evidence="7">
    <location>
        <begin position="41"/>
        <end position="233"/>
    </location>
</feature>
<evidence type="ECO:0000256" key="4">
    <source>
        <dbReference type="PROSITE-ProRule" id="PRU00339"/>
    </source>
</evidence>
<dbReference type="EMBL" id="BRXS01000006">
    <property type="protein sequence ID" value="GLC27558.1"/>
    <property type="molecule type" value="Genomic_DNA"/>
</dbReference>
<dbReference type="Pfam" id="PF13525">
    <property type="entry name" value="YfiO"/>
    <property type="match status" value="1"/>
</dbReference>
<dbReference type="Gene3D" id="1.25.40.10">
    <property type="entry name" value="Tetratricopeptide repeat domain"/>
    <property type="match status" value="1"/>
</dbReference>
<dbReference type="PROSITE" id="PS50005">
    <property type="entry name" value="TPR"/>
    <property type="match status" value="1"/>
</dbReference>
<evidence type="ECO:0000256" key="1">
    <source>
        <dbReference type="ARBA" id="ARBA00022729"/>
    </source>
</evidence>
<dbReference type="PROSITE" id="PS51257">
    <property type="entry name" value="PROKAR_LIPOPROTEIN"/>
    <property type="match status" value="1"/>
</dbReference>
<dbReference type="InterPro" id="IPR039565">
    <property type="entry name" value="BamD-like"/>
</dbReference>
<dbReference type="AlphaFoldDB" id="A0AA37QIN2"/>
<feature type="signal peptide" evidence="6">
    <location>
        <begin position="1"/>
        <end position="26"/>
    </location>
</feature>
<evidence type="ECO:0000256" key="5">
    <source>
        <dbReference type="SAM" id="MobiDB-lite"/>
    </source>
</evidence>
<keyword evidence="2" id="KW-0472">Membrane</keyword>
<feature type="repeat" description="TPR" evidence="4">
    <location>
        <begin position="176"/>
        <end position="209"/>
    </location>
</feature>
<reference evidence="8" key="1">
    <citation type="submission" date="2022-08" db="EMBL/GenBank/DDBJ databases">
        <title>Draft genome sequencing of Roseisolibacter agri AW1220.</title>
        <authorList>
            <person name="Tobiishi Y."/>
            <person name="Tonouchi A."/>
        </authorList>
    </citation>
    <scope>NUCLEOTIDE SEQUENCE</scope>
    <source>
        <strain evidence="8">AW1220</strain>
    </source>
</reference>
<organism evidence="8 9">
    <name type="scientific">Roseisolibacter agri</name>
    <dbReference type="NCBI Taxonomy" id="2014610"/>
    <lineage>
        <taxon>Bacteria</taxon>
        <taxon>Pseudomonadati</taxon>
        <taxon>Gemmatimonadota</taxon>
        <taxon>Gemmatimonadia</taxon>
        <taxon>Gemmatimonadales</taxon>
        <taxon>Gemmatimonadaceae</taxon>
        <taxon>Roseisolibacter</taxon>
    </lineage>
</organism>
<accession>A0AA37QIN2</accession>
<feature type="chain" id="PRO_5041380946" description="Outer membrane lipoprotein BamD-like domain-containing protein" evidence="6">
    <location>
        <begin position="27"/>
        <end position="305"/>
    </location>
</feature>